<dbReference type="GeneID" id="39422009"/>
<dbReference type="EMBL" id="LR216287">
    <property type="protein sequence ID" value="VFJ15220.1"/>
    <property type="molecule type" value="Genomic_DNA"/>
</dbReference>
<dbReference type="AlphaFoldDB" id="A0A484IGA9"/>
<reference evidence="1 2" key="1">
    <citation type="submission" date="2019-02" db="EMBL/GenBank/DDBJ databases">
        <authorList>
            <person name="Lehtovirta-Morley E L."/>
        </authorList>
    </citation>
    <scope>NUCLEOTIDE SEQUENCE [LARGE SCALE GENOMIC DNA]</scope>
    <source>
        <strain evidence="1">NFRAN1</strain>
    </source>
</reference>
<sequence>MTYNLLNVVGIGIAILLIGSTSSIFAQTIDKNQTSGQANSSDISVQENSTTQQVLDTVSNMSNVTTPEGGANTYR</sequence>
<gene>
    <name evidence="1" type="ORF">NFRAN_2897</name>
</gene>
<dbReference type="OrthoDB" id="384728at2157"/>
<keyword evidence="2" id="KW-1185">Reference proteome</keyword>
<protein>
    <submittedName>
        <fullName evidence="1">Uncharacterized protein</fullName>
    </submittedName>
</protein>
<organism evidence="1 2">
    <name type="scientific">Candidatus Nitrosocosmicus franklandianus</name>
    <dbReference type="NCBI Taxonomy" id="1798806"/>
    <lineage>
        <taxon>Archaea</taxon>
        <taxon>Nitrososphaerota</taxon>
        <taxon>Nitrososphaeria</taxon>
        <taxon>Nitrososphaerales</taxon>
        <taxon>Nitrososphaeraceae</taxon>
        <taxon>Candidatus Nitrosocosmicus</taxon>
    </lineage>
</organism>
<evidence type="ECO:0000313" key="1">
    <source>
        <dbReference type="EMBL" id="VFJ15220.1"/>
    </source>
</evidence>
<evidence type="ECO:0000313" key="2">
    <source>
        <dbReference type="Proteomes" id="UP000294299"/>
    </source>
</evidence>
<dbReference type="KEGG" id="nfn:NFRAN_2897"/>
<proteinExistence type="predicted"/>
<name>A0A484IGA9_9ARCH</name>
<accession>A0A484IGA9</accession>
<dbReference type="Proteomes" id="UP000294299">
    <property type="component" value="Chromosome NFRAN"/>
</dbReference>
<dbReference type="RefSeq" id="WP_145988087.1">
    <property type="nucleotide sequence ID" value="NZ_LR216287.1"/>
</dbReference>